<comment type="caution">
    <text evidence="9">The sequence shown here is derived from an EMBL/GenBank/DDBJ whole genome shotgun (WGS) entry which is preliminary data.</text>
</comment>
<dbReference type="GO" id="GO:0015791">
    <property type="term" value="P:polyol transmembrane transport"/>
    <property type="evidence" value="ECO:0007669"/>
    <property type="project" value="UniProtKB-ARBA"/>
</dbReference>
<evidence type="ECO:0000256" key="3">
    <source>
        <dbReference type="ARBA" id="ARBA00022448"/>
    </source>
</evidence>
<evidence type="ECO:0000259" key="8">
    <source>
        <dbReference type="PROSITE" id="PS50850"/>
    </source>
</evidence>
<feature type="transmembrane region" description="Helical" evidence="7">
    <location>
        <begin position="191"/>
        <end position="208"/>
    </location>
</feature>
<evidence type="ECO:0000313" key="10">
    <source>
        <dbReference type="Proteomes" id="UP000736672"/>
    </source>
</evidence>
<sequence length="698" mass="78769">MLQTLRRLHTSALRDFDALHPRCAAQPDPYLTQSPITLLPYRAVIQQLQIKHTFRNRNDIFWLQIMSQSTEPGQSGTGDNNPSLSYHWAGRKDAPRESLHNNANEPANDAPTTVLQNPLADMTEEELIADASGLCLQKGLLEHIDTFRKAALLAKVINVPQGFESIDALSEAEKEILRYEETHRWRAQPKMLYFLCALCAGCAIVQGMDQTVINGAQSFYFAEFKITRHALIGLTNGAPYASAALIGCWLNAPLNNWFGRRGTIAFSCLFAFVTGIWQAAANTWLCFLLGRFTLGLAVGAKSSTTPVYAAECAPKNIRGALTMMWQMWTAFGIMLGFAVSIAFQNLKYPNEFAPWRWMIGSTSLPPLIVGSLVYFLPESPRWYMDKGNFVEAYKSLRRLRKYDLQAARDMYLAWKFLQVEERSKEGHNVFKEFFSVRRNWRAAQSSWFCMLMQQFCGVNVIAYYSTKIFKDAGYTQSQALLISFGGGAINWLFALPAIWTIDTFGRRNLLLSTFPLMSICLFWTGANFYLPEGPVRLGLLATGIYLFMAVYSPGLGPVPFTYSAEAFPLHIRALGMASATSITWAFNFLLSFTWPSMEAAFTTSGAFFWYASWNMFGFVFAYFLLPETKALSLEELDFVFSMCNRDHAKYYVKRLGWYTKKIMGRNPESMPALYRLETTATETEIEVKPSNGGSSNSA</sequence>
<dbReference type="NCBIfam" id="TIGR00879">
    <property type="entry name" value="SP"/>
    <property type="match status" value="1"/>
</dbReference>
<dbReference type="GO" id="GO:0016020">
    <property type="term" value="C:membrane"/>
    <property type="evidence" value="ECO:0007669"/>
    <property type="project" value="UniProtKB-SubCell"/>
</dbReference>
<dbReference type="AlphaFoldDB" id="A0A9P9HMD3"/>
<dbReference type="SUPFAM" id="SSF103473">
    <property type="entry name" value="MFS general substrate transporter"/>
    <property type="match status" value="1"/>
</dbReference>
<evidence type="ECO:0000313" key="9">
    <source>
        <dbReference type="EMBL" id="KAH7260463.1"/>
    </source>
</evidence>
<dbReference type="Gene3D" id="1.20.1250.20">
    <property type="entry name" value="MFS general substrate transporter like domains"/>
    <property type="match status" value="1"/>
</dbReference>
<dbReference type="GO" id="GO:0015798">
    <property type="term" value="P:myo-inositol transport"/>
    <property type="evidence" value="ECO:0007669"/>
    <property type="project" value="UniProtKB-ARBA"/>
</dbReference>
<keyword evidence="10" id="KW-1185">Reference proteome</keyword>
<dbReference type="Proteomes" id="UP000736672">
    <property type="component" value="Unassembled WGS sequence"/>
</dbReference>
<comment type="subcellular location">
    <subcellularLocation>
        <location evidence="1">Membrane</location>
        <topology evidence="1">Multi-pass membrane protein</topology>
    </subcellularLocation>
</comment>
<reference evidence="9" key="1">
    <citation type="journal article" date="2021" name="Nat. Commun.">
        <title>Genetic determinants of endophytism in the Arabidopsis root mycobiome.</title>
        <authorList>
            <person name="Mesny F."/>
            <person name="Miyauchi S."/>
            <person name="Thiergart T."/>
            <person name="Pickel B."/>
            <person name="Atanasova L."/>
            <person name="Karlsson M."/>
            <person name="Huettel B."/>
            <person name="Barry K.W."/>
            <person name="Haridas S."/>
            <person name="Chen C."/>
            <person name="Bauer D."/>
            <person name="Andreopoulos W."/>
            <person name="Pangilinan J."/>
            <person name="LaButti K."/>
            <person name="Riley R."/>
            <person name="Lipzen A."/>
            <person name="Clum A."/>
            <person name="Drula E."/>
            <person name="Henrissat B."/>
            <person name="Kohler A."/>
            <person name="Grigoriev I.V."/>
            <person name="Martin F.M."/>
            <person name="Hacquard S."/>
        </authorList>
    </citation>
    <scope>NUCLEOTIDE SEQUENCE</scope>
    <source>
        <strain evidence="9">FSSC 5 MPI-SDFR-AT-0091</strain>
    </source>
</reference>
<organism evidence="9 10">
    <name type="scientific">Fusarium solani</name>
    <name type="common">Filamentous fungus</name>
    <dbReference type="NCBI Taxonomy" id="169388"/>
    <lineage>
        <taxon>Eukaryota</taxon>
        <taxon>Fungi</taxon>
        <taxon>Dikarya</taxon>
        <taxon>Ascomycota</taxon>
        <taxon>Pezizomycotina</taxon>
        <taxon>Sordariomycetes</taxon>
        <taxon>Hypocreomycetidae</taxon>
        <taxon>Hypocreales</taxon>
        <taxon>Nectriaceae</taxon>
        <taxon>Fusarium</taxon>
        <taxon>Fusarium solani species complex</taxon>
    </lineage>
</organism>
<feature type="transmembrane region" description="Helical" evidence="7">
    <location>
        <begin position="355"/>
        <end position="376"/>
    </location>
</feature>
<feature type="transmembrane region" description="Helical" evidence="7">
    <location>
        <begin position="574"/>
        <end position="594"/>
    </location>
</feature>
<evidence type="ECO:0000256" key="4">
    <source>
        <dbReference type="ARBA" id="ARBA00022692"/>
    </source>
</evidence>
<dbReference type="InterPro" id="IPR020846">
    <property type="entry name" value="MFS_dom"/>
</dbReference>
<dbReference type="PROSITE" id="PS50850">
    <property type="entry name" value="MFS"/>
    <property type="match status" value="1"/>
</dbReference>
<evidence type="ECO:0000256" key="2">
    <source>
        <dbReference type="ARBA" id="ARBA00010992"/>
    </source>
</evidence>
<accession>A0A9P9HMD3</accession>
<gene>
    <name evidence="9" type="ORF">B0J15DRAFT_594220</name>
</gene>
<feature type="transmembrane region" description="Helical" evidence="7">
    <location>
        <begin position="447"/>
        <end position="466"/>
    </location>
</feature>
<dbReference type="PRINTS" id="PR00171">
    <property type="entry name" value="SUGRTRNSPORT"/>
</dbReference>
<dbReference type="InterPro" id="IPR036259">
    <property type="entry name" value="MFS_trans_sf"/>
</dbReference>
<evidence type="ECO:0000256" key="6">
    <source>
        <dbReference type="ARBA" id="ARBA00023136"/>
    </source>
</evidence>
<protein>
    <recommendedName>
        <fullName evidence="8">Major facilitator superfamily (MFS) profile domain-containing protein</fullName>
    </recommendedName>
</protein>
<evidence type="ECO:0000256" key="1">
    <source>
        <dbReference type="ARBA" id="ARBA00004141"/>
    </source>
</evidence>
<keyword evidence="4 7" id="KW-0812">Transmembrane</keyword>
<feature type="transmembrane region" description="Helical" evidence="7">
    <location>
        <begin position="264"/>
        <end position="289"/>
    </location>
</feature>
<feature type="transmembrane region" description="Helical" evidence="7">
    <location>
        <begin position="542"/>
        <end position="562"/>
    </location>
</feature>
<evidence type="ECO:0000256" key="5">
    <source>
        <dbReference type="ARBA" id="ARBA00022989"/>
    </source>
</evidence>
<dbReference type="InterPro" id="IPR003663">
    <property type="entry name" value="Sugar/inositol_transpt"/>
</dbReference>
<evidence type="ECO:0000256" key="7">
    <source>
        <dbReference type="SAM" id="Phobius"/>
    </source>
</evidence>
<feature type="domain" description="Major facilitator superfamily (MFS) profile" evidence="8">
    <location>
        <begin position="195"/>
        <end position="629"/>
    </location>
</feature>
<feature type="transmembrane region" description="Helical" evidence="7">
    <location>
        <begin position="508"/>
        <end position="530"/>
    </location>
</feature>
<feature type="transmembrane region" description="Helical" evidence="7">
    <location>
        <begin position="606"/>
        <end position="625"/>
    </location>
</feature>
<keyword evidence="6 7" id="KW-0472">Membrane</keyword>
<keyword evidence="5 7" id="KW-1133">Transmembrane helix</keyword>
<dbReference type="PANTHER" id="PTHR48020:SF26">
    <property type="entry name" value="MYO-INOSITOL TRANSPORTER, PUTATIVE (AFU_ORTHOLOGUE AFUA_4G01560)-RELATED"/>
    <property type="match status" value="1"/>
</dbReference>
<dbReference type="InterPro" id="IPR050814">
    <property type="entry name" value="Myo-inositol_Transporter"/>
</dbReference>
<keyword evidence="3" id="KW-0813">Transport</keyword>
<feature type="transmembrane region" description="Helical" evidence="7">
    <location>
        <begin position="478"/>
        <end position="501"/>
    </location>
</feature>
<comment type="similarity">
    <text evidence="2">Belongs to the major facilitator superfamily. Sugar transporter (TC 2.A.1.1) family.</text>
</comment>
<name>A0A9P9HMD3_FUSSL</name>
<dbReference type="PANTHER" id="PTHR48020">
    <property type="entry name" value="PROTON MYO-INOSITOL COTRANSPORTER"/>
    <property type="match status" value="1"/>
</dbReference>
<dbReference type="OrthoDB" id="5290825at2759"/>
<dbReference type="EMBL" id="JAGTJS010000008">
    <property type="protein sequence ID" value="KAH7260463.1"/>
    <property type="molecule type" value="Genomic_DNA"/>
</dbReference>
<dbReference type="Pfam" id="PF00083">
    <property type="entry name" value="Sugar_tr"/>
    <property type="match status" value="1"/>
</dbReference>
<feature type="transmembrane region" description="Helical" evidence="7">
    <location>
        <begin position="325"/>
        <end position="343"/>
    </location>
</feature>
<dbReference type="InterPro" id="IPR005828">
    <property type="entry name" value="MFS_sugar_transport-like"/>
</dbReference>
<dbReference type="GO" id="GO:0022857">
    <property type="term" value="F:transmembrane transporter activity"/>
    <property type="evidence" value="ECO:0007669"/>
    <property type="project" value="InterPro"/>
</dbReference>
<proteinExistence type="inferred from homology"/>
<dbReference type="FunFam" id="1.20.1250.20:FF:000134">
    <property type="entry name" value="MFS sugar transporter protein"/>
    <property type="match status" value="1"/>
</dbReference>